<feature type="region of interest" description="Disordered" evidence="1">
    <location>
        <begin position="399"/>
        <end position="445"/>
    </location>
</feature>
<feature type="compositionally biased region" description="Basic and acidic residues" evidence="1">
    <location>
        <begin position="351"/>
        <end position="360"/>
    </location>
</feature>
<feature type="compositionally biased region" description="Basic and acidic residues" evidence="1">
    <location>
        <begin position="314"/>
        <end position="340"/>
    </location>
</feature>
<feature type="region of interest" description="Disordered" evidence="1">
    <location>
        <begin position="468"/>
        <end position="538"/>
    </location>
</feature>
<evidence type="ECO:0000313" key="3">
    <source>
        <dbReference type="Proteomes" id="UP000439123"/>
    </source>
</evidence>
<evidence type="ECO:0000256" key="1">
    <source>
        <dbReference type="SAM" id="MobiDB-lite"/>
    </source>
</evidence>
<gene>
    <name evidence="2" type="ORF">AERO8C_80084</name>
</gene>
<feature type="compositionally biased region" description="Basic and acidic residues" evidence="1">
    <location>
        <begin position="285"/>
        <end position="298"/>
    </location>
</feature>
<dbReference type="EMBL" id="CABWLC010000021">
    <property type="protein sequence ID" value="VXA89166.1"/>
    <property type="molecule type" value="Genomic_DNA"/>
</dbReference>
<reference evidence="2 3" key="1">
    <citation type="submission" date="2019-10" db="EMBL/GenBank/DDBJ databases">
        <authorList>
            <person name="Karimi E."/>
        </authorList>
    </citation>
    <scope>NUCLEOTIDE SEQUENCE [LARGE SCALE GENOMIC DNA]</scope>
    <source>
        <strain evidence="2">Aeromonas sp. 8C</strain>
    </source>
</reference>
<feature type="region of interest" description="Disordered" evidence="1">
    <location>
        <begin position="285"/>
        <end position="360"/>
    </location>
</feature>
<feature type="compositionally biased region" description="Basic and acidic residues" evidence="1">
    <location>
        <begin position="627"/>
        <end position="636"/>
    </location>
</feature>
<proteinExistence type="predicted"/>
<dbReference type="AlphaFoldDB" id="A0A653LC56"/>
<protein>
    <submittedName>
        <fullName evidence="2">Uncharacterized protein</fullName>
    </submittedName>
</protein>
<organism evidence="2 3">
    <name type="scientific">Aeromonas veronii</name>
    <dbReference type="NCBI Taxonomy" id="654"/>
    <lineage>
        <taxon>Bacteria</taxon>
        <taxon>Pseudomonadati</taxon>
        <taxon>Pseudomonadota</taxon>
        <taxon>Gammaproteobacteria</taxon>
        <taxon>Aeromonadales</taxon>
        <taxon>Aeromonadaceae</taxon>
        <taxon>Aeromonas</taxon>
    </lineage>
</organism>
<evidence type="ECO:0000313" key="2">
    <source>
        <dbReference type="EMBL" id="VXA89166.1"/>
    </source>
</evidence>
<dbReference type="Proteomes" id="UP000439123">
    <property type="component" value="Unassembled WGS sequence"/>
</dbReference>
<feature type="region of interest" description="Disordered" evidence="1">
    <location>
        <begin position="702"/>
        <end position="725"/>
    </location>
</feature>
<feature type="region of interest" description="Disordered" evidence="1">
    <location>
        <begin position="585"/>
        <end position="639"/>
    </location>
</feature>
<sequence>MPPAGADQPSVHAPCSCPPPVAIAPAEGRSADCGWLRSFGALLSGRLQGDQQLTCLRSDGAGNDLGLALAIHDEQRDGAGIGGLILGPDERLAQAGRLDLATPAQQTAQAGIVDVGAEQVLASAKGGTLPVGLAVLLAGAQGVDLLLAVEVGKVQHPEGVVVAVGGERQHGTDAGKRQVQLGMFRLGVAEIAGEVAHPRLFAELPGGIAELYRHPLIRQRPAYGSRHRVCPYDEPGVGGALAHLEQAGQRCRGEALQHHGGDDHRKYQRHQLVGIGDLGLMQADGKRGADCRRNDAARGDPAQQGASSPGEIRAPGRDQNTERTRHELHHAEQRQHHGAELPELGQIEAGRQQDKQAGDKDDREILLERQHLLQIQPLLIGEPDAEHGHRQQARFVAEPVGEAEGDQHQRQHPELVQTDRQPVLANEQGGEPACRHPDQGTDQHCLAQRQQGMADEIPLTAEAYRLEHQHRKQGADGVDDDPLPAQDTVHLPGGADHVEHGGDHRRARYHQHSAEHGGDPPVQPQQEVTSAADDGEADQHAGGAEIAHHLADPLELGQMEGQRPLEQDDGHRQGDQRKQQIPEQGIGVEQAADRAQSQAGEQQKQDGGYPQRPGKPLGQHGDQGDPGQREGNHADLDSGSEYGASVVAKLVRLTPEGAGVMAGMGRCATVGVMVAGGGVKGASQTPTVVTGWPWGRIRWGSPCGARRHSRPAPVPVRSAPSDRAG</sequence>
<accession>A0A653LC56</accession>
<name>A0A653LC56_AERVE</name>